<dbReference type="InterPro" id="IPR003593">
    <property type="entry name" value="AAA+_ATPase"/>
</dbReference>
<comment type="caution">
    <text evidence="11">The sequence shown here is derived from an EMBL/GenBank/DDBJ whole genome shotgun (WGS) entry which is preliminary data.</text>
</comment>
<organism evidence="11 12">
    <name type="scientific">[Myrmecia] bisecta</name>
    <dbReference type="NCBI Taxonomy" id="41462"/>
    <lineage>
        <taxon>Eukaryota</taxon>
        <taxon>Viridiplantae</taxon>
        <taxon>Chlorophyta</taxon>
        <taxon>core chlorophytes</taxon>
        <taxon>Trebouxiophyceae</taxon>
        <taxon>Trebouxiales</taxon>
        <taxon>Trebouxiaceae</taxon>
        <taxon>Myrmecia</taxon>
    </lineage>
</organism>
<proteinExistence type="predicted"/>
<feature type="transmembrane region" description="Helical" evidence="9">
    <location>
        <begin position="489"/>
        <end position="512"/>
    </location>
</feature>
<gene>
    <name evidence="11" type="ORF">WJX72_000468</name>
</gene>
<dbReference type="PANTHER" id="PTHR48041:SF125">
    <property type="entry name" value="ABC TRANSPORTER G FAMILY"/>
    <property type="match status" value="1"/>
</dbReference>
<feature type="compositionally biased region" description="Low complexity" evidence="8">
    <location>
        <begin position="1"/>
        <end position="18"/>
    </location>
</feature>
<feature type="transmembrane region" description="Helical" evidence="9">
    <location>
        <begin position="460"/>
        <end position="477"/>
    </location>
</feature>
<sequence length="722" mass="79399">MAEQASPAQQPDQAATPQEGDHERVVPVEGIPPDRQIVLSFTNVSGWVPTRVGPPSMFHLPTWKRKAVAADKPEFKQIMYNITGQCKPGEVLAMMGPSGSGKTSLLSVLGGRTPKAVRKEGSVLYNGERLTKRAKRLVGFVLQDDLLYETLTVWETLYFAAMLRLPKEMSTEDKKQRVQNVITALGLEKCKNTIIGGFFRRGISGGERKRVSVGHELLINPSILMLDEPTSGLDSTTAMHLVQTLRQLATGGRSVVTTIHQPSSRLYQLLDKLLLLSNGHVMYYGVASGAAEYFHKLGYALPFEVNTADFILDLASGDVVTKKLSGDESMQHLINCAEHFLDTNPDGYVTGAYLSEADFGPQLWTAAVSRKQLNNETGVPEHELDDIELGQASGSSSAEHSVSVPAGNLEVDGAPGGRRGVVDADAKGRRWGAPYSLQLRTLFQREVRTRRFEVLGKQDFIQFLIVGALAGLFWLQKGQTDTTAGAQNVSGLLFFEMMFLAFRSMLSAIFLFPSSLKMLLKERASGMYRLSAFYFARSFSDLPIDCTIPTIFICIIYFMGGLRYTPAAFFANWASVLLLVLVAQSLGLLIGATVSLPKTAQTIASVVALANVLVAGFFVVNIAPWIGWLKYVSFIFYGYNLLLHIEFKGRTLYNCGQADPANPAQLPAECTPVTGAGIQQALRLQYSPNEWPWFALVLLGFLIVFRILIYVALRKKTTSKVR</sequence>
<evidence type="ECO:0000256" key="3">
    <source>
        <dbReference type="ARBA" id="ARBA00022692"/>
    </source>
</evidence>
<dbReference type="GO" id="GO:0016887">
    <property type="term" value="F:ATP hydrolysis activity"/>
    <property type="evidence" value="ECO:0007669"/>
    <property type="project" value="InterPro"/>
</dbReference>
<dbReference type="Pfam" id="PF19055">
    <property type="entry name" value="ABC2_membrane_7"/>
    <property type="match status" value="1"/>
</dbReference>
<dbReference type="InterPro" id="IPR003439">
    <property type="entry name" value="ABC_transporter-like_ATP-bd"/>
</dbReference>
<keyword evidence="2" id="KW-0813">Transport</keyword>
<evidence type="ECO:0000256" key="1">
    <source>
        <dbReference type="ARBA" id="ARBA00004141"/>
    </source>
</evidence>
<feature type="transmembrane region" description="Helical" evidence="9">
    <location>
        <begin position="691"/>
        <end position="713"/>
    </location>
</feature>
<dbReference type="Pfam" id="PF01061">
    <property type="entry name" value="ABC2_membrane"/>
    <property type="match status" value="1"/>
</dbReference>
<dbReference type="InterPro" id="IPR013525">
    <property type="entry name" value="ABC2_TM"/>
</dbReference>
<dbReference type="InterPro" id="IPR043926">
    <property type="entry name" value="ABCG_dom"/>
</dbReference>
<feature type="transmembrane region" description="Helical" evidence="9">
    <location>
        <begin position="603"/>
        <end position="626"/>
    </location>
</feature>
<evidence type="ECO:0000313" key="11">
    <source>
        <dbReference type="EMBL" id="KAK9808606.1"/>
    </source>
</evidence>
<dbReference type="PANTHER" id="PTHR48041">
    <property type="entry name" value="ABC TRANSPORTER G FAMILY MEMBER 28"/>
    <property type="match status" value="1"/>
</dbReference>
<keyword evidence="6 9" id="KW-1133">Transmembrane helix</keyword>
<feature type="region of interest" description="Disordered" evidence="8">
    <location>
        <begin position="1"/>
        <end position="26"/>
    </location>
</feature>
<evidence type="ECO:0000256" key="2">
    <source>
        <dbReference type="ARBA" id="ARBA00022448"/>
    </source>
</evidence>
<dbReference type="GO" id="GO:0140359">
    <property type="term" value="F:ABC-type transporter activity"/>
    <property type="evidence" value="ECO:0007669"/>
    <property type="project" value="InterPro"/>
</dbReference>
<dbReference type="Proteomes" id="UP001489004">
    <property type="component" value="Unassembled WGS sequence"/>
</dbReference>
<evidence type="ECO:0000256" key="8">
    <source>
        <dbReference type="SAM" id="MobiDB-lite"/>
    </source>
</evidence>
<evidence type="ECO:0000256" key="7">
    <source>
        <dbReference type="ARBA" id="ARBA00023136"/>
    </source>
</evidence>
<comment type="subcellular location">
    <subcellularLocation>
        <location evidence="1">Membrane</location>
        <topology evidence="1">Multi-pass membrane protein</topology>
    </subcellularLocation>
</comment>
<evidence type="ECO:0000256" key="5">
    <source>
        <dbReference type="ARBA" id="ARBA00022840"/>
    </source>
</evidence>
<dbReference type="Gene3D" id="3.40.50.300">
    <property type="entry name" value="P-loop containing nucleotide triphosphate hydrolases"/>
    <property type="match status" value="1"/>
</dbReference>
<dbReference type="InterPro" id="IPR050352">
    <property type="entry name" value="ABCG_transporters"/>
</dbReference>
<name>A0AAW1PJD5_9CHLO</name>
<dbReference type="AlphaFoldDB" id="A0AAW1PJD5"/>
<accession>A0AAW1PJD5</accession>
<dbReference type="SMART" id="SM00382">
    <property type="entry name" value="AAA"/>
    <property type="match status" value="1"/>
</dbReference>
<evidence type="ECO:0000313" key="12">
    <source>
        <dbReference type="Proteomes" id="UP001489004"/>
    </source>
</evidence>
<dbReference type="GO" id="GO:0016020">
    <property type="term" value="C:membrane"/>
    <property type="evidence" value="ECO:0007669"/>
    <property type="project" value="UniProtKB-SubCell"/>
</dbReference>
<evidence type="ECO:0000256" key="6">
    <source>
        <dbReference type="ARBA" id="ARBA00022989"/>
    </source>
</evidence>
<dbReference type="Pfam" id="PF00005">
    <property type="entry name" value="ABC_tran"/>
    <property type="match status" value="1"/>
</dbReference>
<keyword evidence="5" id="KW-0067">ATP-binding</keyword>
<feature type="transmembrane region" description="Helical" evidence="9">
    <location>
        <begin position="570"/>
        <end position="591"/>
    </location>
</feature>
<dbReference type="InterPro" id="IPR027417">
    <property type="entry name" value="P-loop_NTPase"/>
</dbReference>
<dbReference type="PROSITE" id="PS50893">
    <property type="entry name" value="ABC_TRANSPORTER_2"/>
    <property type="match status" value="1"/>
</dbReference>
<keyword evidence="12" id="KW-1185">Reference proteome</keyword>
<keyword evidence="7 9" id="KW-0472">Membrane</keyword>
<evidence type="ECO:0000259" key="10">
    <source>
        <dbReference type="PROSITE" id="PS50893"/>
    </source>
</evidence>
<dbReference type="SUPFAM" id="SSF52540">
    <property type="entry name" value="P-loop containing nucleoside triphosphate hydrolases"/>
    <property type="match status" value="1"/>
</dbReference>
<evidence type="ECO:0000256" key="9">
    <source>
        <dbReference type="SAM" id="Phobius"/>
    </source>
</evidence>
<protein>
    <recommendedName>
        <fullName evidence="10">ABC transporter domain-containing protein</fullName>
    </recommendedName>
</protein>
<feature type="transmembrane region" description="Helical" evidence="9">
    <location>
        <begin position="533"/>
        <end position="558"/>
    </location>
</feature>
<reference evidence="11 12" key="1">
    <citation type="journal article" date="2024" name="Nat. Commun.">
        <title>Phylogenomics reveals the evolutionary origins of lichenization in chlorophyte algae.</title>
        <authorList>
            <person name="Puginier C."/>
            <person name="Libourel C."/>
            <person name="Otte J."/>
            <person name="Skaloud P."/>
            <person name="Haon M."/>
            <person name="Grisel S."/>
            <person name="Petersen M."/>
            <person name="Berrin J.G."/>
            <person name="Delaux P.M."/>
            <person name="Dal Grande F."/>
            <person name="Keller J."/>
        </authorList>
    </citation>
    <scope>NUCLEOTIDE SEQUENCE [LARGE SCALE GENOMIC DNA]</scope>
    <source>
        <strain evidence="11 12">SAG 2043</strain>
    </source>
</reference>
<feature type="region of interest" description="Disordered" evidence="8">
    <location>
        <begin position="397"/>
        <end position="418"/>
    </location>
</feature>
<dbReference type="GO" id="GO:0005524">
    <property type="term" value="F:ATP binding"/>
    <property type="evidence" value="ECO:0007669"/>
    <property type="project" value="UniProtKB-KW"/>
</dbReference>
<feature type="domain" description="ABC transporter" evidence="10">
    <location>
        <begin position="63"/>
        <end position="303"/>
    </location>
</feature>
<keyword evidence="3 9" id="KW-0812">Transmembrane</keyword>
<keyword evidence="4" id="KW-0547">Nucleotide-binding</keyword>
<evidence type="ECO:0000256" key="4">
    <source>
        <dbReference type="ARBA" id="ARBA00022741"/>
    </source>
</evidence>
<dbReference type="EMBL" id="JALJOR010000011">
    <property type="protein sequence ID" value="KAK9808606.1"/>
    <property type="molecule type" value="Genomic_DNA"/>
</dbReference>